<evidence type="ECO:0000313" key="4">
    <source>
        <dbReference type="Proteomes" id="UP000622017"/>
    </source>
</evidence>
<keyword evidence="2" id="KW-1133">Transmembrane helix</keyword>
<feature type="transmembrane region" description="Helical" evidence="2">
    <location>
        <begin position="27"/>
        <end position="45"/>
    </location>
</feature>
<accession>A0ABR7MH26</accession>
<sequence length="741" mass="80814">MSPSVISAAAEPGLLRRVARSYASRRTVQLLLPFLAASGAALIAAKRWPQAGTALLVLLGLGVIALVVWLVRLWQFRPQPLARRLDREFAELEDSTGLLLRPTSDLNLLEELQQQHVVERLDALTAATPALLPAPWRTSLLLTGLLLVVAGVCWFLPAQTAQPTATVATAPAVPLRFVGKPAPAKAPRIQELKLLVTPPAYTRRAAFAAAQPSFQAPAGSRVRWRVRVSRRASAPVLELGKQRIPLRAVPGDSLAFEAEQIVNSSALYRMRFAGQTSEDYAIEIIPDRAPTLQLVSPKPYTLVEFGQKPQVGVRVTVRDDYGLSRARVVATVAKGEGEAVKFTEVATDLSAQLRGQPTQHQLTYTLQLRQLGLTYGDEVYFYVQAWDNHQQMARTDTYLVQWEDTTVDASGADISLGVNVVPAYFRSQRQVIIDTEKLLSERKELDQSTLASRANEIGHDQKVLRMRYGKFMGEEFDESIGQADAIPEGEKEEHHEGDGHDHGHAHGTPATDANPSSLETTAALMDPYMHKHDDAETADFLEPAVKAKLSVVLSQMWEAELRLRTVRPAEALPYEYKALRLLKEVQQQTRVYVKKAGYTPPPMPEATVRLTGELVGAATPQRRADVAAPASQPAVRAALALLGRLRRGQSAAAADAALLDRAGPVLAQAALQRPGAYLTALRDLRQLSAAMRASQPAPCPECLPVVERALTALLPTPAPAPTPASAPNRLSRRYLQALGQP</sequence>
<dbReference type="EMBL" id="JACSCY010000003">
    <property type="protein sequence ID" value="MBC6610385.1"/>
    <property type="molecule type" value="Genomic_DNA"/>
</dbReference>
<gene>
    <name evidence="3" type="ORF">H8B15_05605</name>
</gene>
<proteinExistence type="predicted"/>
<dbReference type="RefSeq" id="WP_187318689.1">
    <property type="nucleotide sequence ID" value="NZ_JACSCY010000003.1"/>
</dbReference>
<dbReference type="Proteomes" id="UP000622017">
    <property type="component" value="Unassembled WGS sequence"/>
</dbReference>
<name>A0ABR7MH26_9BACT</name>
<evidence type="ECO:0000313" key="3">
    <source>
        <dbReference type="EMBL" id="MBC6610385.1"/>
    </source>
</evidence>
<keyword evidence="2" id="KW-0472">Membrane</keyword>
<keyword evidence="4" id="KW-1185">Reference proteome</keyword>
<feature type="region of interest" description="Disordered" evidence="1">
    <location>
        <begin position="488"/>
        <end position="516"/>
    </location>
</feature>
<feature type="transmembrane region" description="Helical" evidence="2">
    <location>
        <begin position="51"/>
        <end position="74"/>
    </location>
</feature>
<keyword evidence="2" id="KW-0812">Transmembrane</keyword>
<feature type="compositionally biased region" description="Basic and acidic residues" evidence="1">
    <location>
        <begin position="488"/>
        <end position="504"/>
    </location>
</feature>
<comment type="caution">
    <text evidence="3">The sequence shown here is derived from an EMBL/GenBank/DDBJ whole genome shotgun (WGS) entry which is preliminary data.</text>
</comment>
<reference evidence="3 4" key="1">
    <citation type="submission" date="2020-08" db="EMBL/GenBank/DDBJ databases">
        <title>Hymenobacter sp.</title>
        <authorList>
            <person name="Kim M.K."/>
        </authorList>
    </citation>
    <scope>NUCLEOTIDE SEQUENCE [LARGE SCALE GENOMIC DNA]</scope>
    <source>
        <strain evidence="3 4">BT507</strain>
    </source>
</reference>
<organism evidence="3 4">
    <name type="scientific">Hymenobacter citatus</name>
    <dbReference type="NCBI Taxonomy" id="2763506"/>
    <lineage>
        <taxon>Bacteria</taxon>
        <taxon>Pseudomonadati</taxon>
        <taxon>Bacteroidota</taxon>
        <taxon>Cytophagia</taxon>
        <taxon>Cytophagales</taxon>
        <taxon>Hymenobacteraceae</taxon>
        <taxon>Hymenobacter</taxon>
    </lineage>
</organism>
<protein>
    <recommendedName>
        <fullName evidence="5">DUF4175 family protein</fullName>
    </recommendedName>
</protein>
<evidence type="ECO:0008006" key="5">
    <source>
        <dbReference type="Google" id="ProtNLM"/>
    </source>
</evidence>
<evidence type="ECO:0000256" key="2">
    <source>
        <dbReference type="SAM" id="Phobius"/>
    </source>
</evidence>
<evidence type="ECO:0000256" key="1">
    <source>
        <dbReference type="SAM" id="MobiDB-lite"/>
    </source>
</evidence>